<reference evidence="3" key="1">
    <citation type="submission" date="2017-09" db="EMBL/GenBank/DDBJ databases">
        <title>Depth-based differentiation of microbial function through sediment-hosted aquifers and enrichment of novel symbionts in the deep terrestrial subsurface.</title>
        <authorList>
            <person name="Probst A.J."/>
            <person name="Ladd B."/>
            <person name="Jarett J.K."/>
            <person name="Geller-Mcgrath D.E."/>
            <person name="Sieber C.M.K."/>
            <person name="Emerson J.B."/>
            <person name="Anantharaman K."/>
            <person name="Thomas B.C."/>
            <person name="Malmstrom R."/>
            <person name="Stieglmeier M."/>
            <person name="Klingl A."/>
            <person name="Woyke T."/>
            <person name="Ryan C.M."/>
            <person name="Banfield J.F."/>
        </authorList>
    </citation>
    <scope>NUCLEOTIDE SEQUENCE [LARGE SCALE GENOMIC DNA]</scope>
</reference>
<dbReference type="Pfam" id="PF00581">
    <property type="entry name" value="Rhodanese"/>
    <property type="match status" value="1"/>
</dbReference>
<dbReference type="InterPro" id="IPR036873">
    <property type="entry name" value="Rhodanese-like_dom_sf"/>
</dbReference>
<evidence type="ECO:0000259" key="1">
    <source>
        <dbReference type="PROSITE" id="PS50206"/>
    </source>
</evidence>
<protein>
    <submittedName>
        <fullName evidence="2">Sulfurtransferase</fullName>
    </submittedName>
</protein>
<comment type="caution">
    <text evidence="2">The sequence shown here is derived from an EMBL/GenBank/DDBJ whole genome shotgun (WGS) entry which is preliminary data.</text>
</comment>
<dbReference type="Gene3D" id="3.40.250.10">
    <property type="entry name" value="Rhodanese-like domain"/>
    <property type="match status" value="1"/>
</dbReference>
<dbReference type="AlphaFoldDB" id="A0A2M7V5W1"/>
<dbReference type="SUPFAM" id="SSF52821">
    <property type="entry name" value="Rhodanese/Cell cycle control phosphatase"/>
    <property type="match status" value="1"/>
</dbReference>
<keyword evidence="2" id="KW-0808">Transferase</keyword>
<feature type="domain" description="Rhodanese" evidence="1">
    <location>
        <begin position="16"/>
        <end position="58"/>
    </location>
</feature>
<name>A0A2M7V5W1_9BACT</name>
<dbReference type="Proteomes" id="UP000230078">
    <property type="component" value="Unassembled WGS sequence"/>
</dbReference>
<evidence type="ECO:0000313" key="2">
    <source>
        <dbReference type="EMBL" id="PIZ94003.1"/>
    </source>
</evidence>
<evidence type="ECO:0000313" key="3">
    <source>
        <dbReference type="Proteomes" id="UP000230078"/>
    </source>
</evidence>
<organism evidence="2 3">
    <name type="scientific">Candidatus Magasanikbacteria bacterium CG_4_10_14_0_2_um_filter_41_31</name>
    <dbReference type="NCBI Taxonomy" id="1974639"/>
    <lineage>
        <taxon>Bacteria</taxon>
        <taxon>Candidatus Magasanikiibacteriota</taxon>
    </lineage>
</organism>
<dbReference type="GO" id="GO:0016740">
    <property type="term" value="F:transferase activity"/>
    <property type="evidence" value="ECO:0007669"/>
    <property type="project" value="UniProtKB-KW"/>
</dbReference>
<dbReference type="PROSITE" id="PS50206">
    <property type="entry name" value="RHODANESE_3"/>
    <property type="match status" value="1"/>
</dbReference>
<dbReference type="InterPro" id="IPR001763">
    <property type="entry name" value="Rhodanese-like_dom"/>
</dbReference>
<proteinExistence type="predicted"/>
<feature type="non-terminal residue" evidence="2">
    <location>
        <position position="1"/>
    </location>
</feature>
<sequence length="59" mass="6519">QLSVSAVQAQIENIIPDKHTPVVIYCATGSRSLIAATFMQMMGYTDVTNMEGGYMEYRS</sequence>
<gene>
    <name evidence="2" type="ORF">COX83_00445</name>
</gene>
<accession>A0A2M7V5W1</accession>
<dbReference type="EMBL" id="PFPI01000005">
    <property type="protein sequence ID" value="PIZ94003.1"/>
    <property type="molecule type" value="Genomic_DNA"/>
</dbReference>
<dbReference type="CDD" id="cd00158">
    <property type="entry name" value="RHOD"/>
    <property type="match status" value="1"/>
</dbReference>